<accession>A0A4Y2SJA5</accession>
<proteinExistence type="predicted"/>
<feature type="region of interest" description="Disordered" evidence="1">
    <location>
        <begin position="1"/>
        <end position="104"/>
    </location>
</feature>
<reference evidence="2 3" key="1">
    <citation type="journal article" date="2019" name="Sci. Rep.">
        <title>Orb-weaving spider Araneus ventricosus genome elucidates the spidroin gene catalogue.</title>
        <authorList>
            <person name="Kono N."/>
            <person name="Nakamura H."/>
            <person name="Ohtoshi R."/>
            <person name="Moran D.A.P."/>
            <person name="Shinohara A."/>
            <person name="Yoshida Y."/>
            <person name="Fujiwara M."/>
            <person name="Mori M."/>
            <person name="Tomita M."/>
            <person name="Arakawa K."/>
        </authorList>
    </citation>
    <scope>NUCLEOTIDE SEQUENCE [LARGE SCALE GENOMIC DNA]</scope>
</reference>
<organism evidence="2 3">
    <name type="scientific">Araneus ventricosus</name>
    <name type="common">Orbweaver spider</name>
    <name type="synonym">Epeira ventricosa</name>
    <dbReference type="NCBI Taxonomy" id="182803"/>
    <lineage>
        <taxon>Eukaryota</taxon>
        <taxon>Metazoa</taxon>
        <taxon>Ecdysozoa</taxon>
        <taxon>Arthropoda</taxon>
        <taxon>Chelicerata</taxon>
        <taxon>Arachnida</taxon>
        <taxon>Araneae</taxon>
        <taxon>Araneomorphae</taxon>
        <taxon>Entelegynae</taxon>
        <taxon>Araneoidea</taxon>
        <taxon>Araneidae</taxon>
        <taxon>Araneus</taxon>
    </lineage>
</organism>
<evidence type="ECO:0000313" key="2">
    <source>
        <dbReference type="EMBL" id="GBN87686.1"/>
    </source>
</evidence>
<feature type="compositionally biased region" description="Basic and acidic residues" evidence="1">
    <location>
        <begin position="65"/>
        <end position="74"/>
    </location>
</feature>
<protein>
    <submittedName>
        <fullName evidence="2">Uncharacterized protein</fullName>
    </submittedName>
</protein>
<evidence type="ECO:0000256" key="1">
    <source>
        <dbReference type="SAM" id="MobiDB-lite"/>
    </source>
</evidence>
<gene>
    <name evidence="2" type="ORF">AVEN_144191_1</name>
</gene>
<dbReference type="Proteomes" id="UP000499080">
    <property type="component" value="Unassembled WGS sequence"/>
</dbReference>
<comment type="caution">
    <text evidence="2">The sequence shown here is derived from an EMBL/GenBank/DDBJ whole genome shotgun (WGS) entry which is preliminary data.</text>
</comment>
<name>A0A4Y2SJA5_ARAVE</name>
<keyword evidence="3" id="KW-1185">Reference proteome</keyword>
<feature type="compositionally biased region" description="Acidic residues" evidence="1">
    <location>
        <begin position="75"/>
        <end position="89"/>
    </location>
</feature>
<dbReference type="AlphaFoldDB" id="A0A4Y2SJA5"/>
<dbReference type="EMBL" id="BGPR01021920">
    <property type="protein sequence ID" value="GBN87686.1"/>
    <property type="molecule type" value="Genomic_DNA"/>
</dbReference>
<sequence>MYLNDDRYNSSETEVGVLSAISGQGPTPPEGDSYHHRQRESPQPLMYTTQGARTRLHIRRLLNMPDRESFKEHDTESEEDGDSENEDENKSEWFSSKDGVQRKKQNAGRIFVLVVIILCRSYLEQKASERCGKPCEDMGVINPR</sequence>
<evidence type="ECO:0000313" key="3">
    <source>
        <dbReference type="Proteomes" id="UP000499080"/>
    </source>
</evidence>